<feature type="region of interest" description="Disordered" evidence="1">
    <location>
        <begin position="82"/>
        <end position="142"/>
    </location>
</feature>
<accession>J0WPB5</accession>
<feature type="compositionally biased region" description="Polar residues" evidence="1">
    <location>
        <begin position="245"/>
        <end position="254"/>
    </location>
</feature>
<dbReference type="Proteomes" id="UP000006514">
    <property type="component" value="Unassembled WGS sequence"/>
</dbReference>
<sequence length="446" mass="49425">MEISCQELPRLIQPAGRSLQGISLAASALHESGGDDGANSHVPGIEIVEPSGSPAVEGNEHGSGPFGERLITVKDRGVLKKPIWKESQDGRKEDVTMAEEKSSSDCTHMSETPPPEFNSFKPLFSSPEASQQTRPPSPDIPSPFAYHAIAQPLPCTVLFEKTRLARMYNRLQHTLHAIDDRVWISKQNTEYFLEEIYTLPINLTLVVGKKLKSFDRHSDSAAVHYIFDSDSQPQRTARPDPIQHSLATDESSSQESDREPKPARGDCLGQWPSADIDTDSMFPDMDWCTKRAHKLLGLDPGPPHDQSNGQWALPETGTLCSMAWPLRNLLQEHMPSQLAHIFNQPLQFSRSRGSNFLLQPPHQDVNLYKGHCICPALWDVAYATFGTYPGSMVKLGPTVMQSPSRRSPAFKSSLANLEDGRDPRNNQPITGGAHQNTFCCVKHSNH</sequence>
<feature type="compositionally biased region" description="Basic and acidic residues" evidence="1">
    <location>
        <begin position="255"/>
        <end position="264"/>
    </location>
</feature>
<feature type="region of interest" description="Disordered" evidence="1">
    <location>
        <begin position="399"/>
        <end position="431"/>
    </location>
</feature>
<dbReference type="KEGG" id="adl:AURDEDRAFT_131541"/>
<organism evidence="2 3">
    <name type="scientific">Auricularia subglabra (strain TFB-10046 / SS5)</name>
    <name type="common">White-rot fungus</name>
    <name type="synonym">Auricularia delicata (strain TFB10046)</name>
    <dbReference type="NCBI Taxonomy" id="717982"/>
    <lineage>
        <taxon>Eukaryota</taxon>
        <taxon>Fungi</taxon>
        <taxon>Dikarya</taxon>
        <taxon>Basidiomycota</taxon>
        <taxon>Agaricomycotina</taxon>
        <taxon>Agaricomycetes</taxon>
        <taxon>Auriculariales</taxon>
        <taxon>Auriculariaceae</taxon>
        <taxon>Auricularia</taxon>
    </lineage>
</organism>
<feature type="compositionally biased region" description="Basic and acidic residues" evidence="1">
    <location>
        <begin position="82"/>
        <end position="103"/>
    </location>
</feature>
<name>J0WPB5_AURST</name>
<proteinExistence type="predicted"/>
<protein>
    <submittedName>
        <fullName evidence="2">Uncharacterized protein</fullName>
    </submittedName>
</protein>
<evidence type="ECO:0000313" key="3">
    <source>
        <dbReference type="Proteomes" id="UP000006514"/>
    </source>
</evidence>
<reference evidence="3" key="1">
    <citation type="journal article" date="2012" name="Science">
        <title>The Paleozoic origin of enzymatic lignin decomposition reconstructed from 31 fungal genomes.</title>
        <authorList>
            <person name="Floudas D."/>
            <person name="Binder M."/>
            <person name="Riley R."/>
            <person name="Barry K."/>
            <person name="Blanchette R.A."/>
            <person name="Henrissat B."/>
            <person name="Martinez A.T."/>
            <person name="Otillar R."/>
            <person name="Spatafora J.W."/>
            <person name="Yadav J.S."/>
            <person name="Aerts A."/>
            <person name="Benoit I."/>
            <person name="Boyd A."/>
            <person name="Carlson A."/>
            <person name="Copeland A."/>
            <person name="Coutinho P.M."/>
            <person name="de Vries R.P."/>
            <person name="Ferreira P."/>
            <person name="Findley K."/>
            <person name="Foster B."/>
            <person name="Gaskell J."/>
            <person name="Glotzer D."/>
            <person name="Gorecki P."/>
            <person name="Heitman J."/>
            <person name="Hesse C."/>
            <person name="Hori C."/>
            <person name="Igarashi K."/>
            <person name="Jurgens J.A."/>
            <person name="Kallen N."/>
            <person name="Kersten P."/>
            <person name="Kohler A."/>
            <person name="Kuees U."/>
            <person name="Kumar T.K.A."/>
            <person name="Kuo A."/>
            <person name="LaButti K."/>
            <person name="Larrondo L.F."/>
            <person name="Lindquist E."/>
            <person name="Ling A."/>
            <person name="Lombard V."/>
            <person name="Lucas S."/>
            <person name="Lundell T."/>
            <person name="Martin R."/>
            <person name="McLaughlin D.J."/>
            <person name="Morgenstern I."/>
            <person name="Morin E."/>
            <person name="Murat C."/>
            <person name="Nagy L.G."/>
            <person name="Nolan M."/>
            <person name="Ohm R.A."/>
            <person name="Patyshakuliyeva A."/>
            <person name="Rokas A."/>
            <person name="Ruiz-Duenas F.J."/>
            <person name="Sabat G."/>
            <person name="Salamov A."/>
            <person name="Samejima M."/>
            <person name="Schmutz J."/>
            <person name="Slot J.C."/>
            <person name="St John F."/>
            <person name="Stenlid J."/>
            <person name="Sun H."/>
            <person name="Sun S."/>
            <person name="Syed K."/>
            <person name="Tsang A."/>
            <person name="Wiebenga A."/>
            <person name="Young D."/>
            <person name="Pisabarro A."/>
            <person name="Eastwood D.C."/>
            <person name="Martin F."/>
            <person name="Cullen D."/>
            <person name="Grigoriev I.V."/>
            <person name="Hibbett D.S."/>
        </authorList>
    </citation>
    <scope>NUCLEOTIDE SEQUENCE [LARGE SCALE GENOMIC DNA]</scope>
    <source>
        <strain evidence="3">TFB10046</strain>
    </source>
</reference>
<dbReference type="EMBL" id="JH688110">
    <property type="protein sequence ID" value="EJD33707.1"/>
    <property type="molecule type" value="Genomic_DNA"/>
</dbReference>
<evidence type="ECO:0000313" key="2">
    <source>
        <dbReference type="EMBL" id="EJD33707.1"/>
    </source>
</evidence>
<keyword evidence="3" id="KW-1185">Reference proteome</keyword>
<gene>
    <name evidence="2" type="ORF">AURDEDRAFT_131541</name>
</gene>
<dbReference type="AlphaFoldDB" id="J0WPB5"/>
<dbReference type="InParanoid" id="J0WPB5"/>
<feature type="region of interest" description="Disordered" evidence="1">
    <location>
        <begin position="230"/>
        <end position="272"/>
    </location>
</feature>
<evidence type="ECO:0000256" key="1">
    <source>
        <dbReference type="SAM" id="MobiDB-lite"/>
    </source>
</evidence>